<dbReference type="AlphaFoldDB" id="A0A5C5W9P7"/>
<reference evidence="1 2" key="1">
    <citation type="submission" date="2019-02" db="EMBL/GenBank/DDBJ databases">
        <title>Deep-cultivation of Planctomycetes and their phenomic and genomic characterization uncovers novel biology.</title>
        <authorList>
            <person name="Wiegand S."/>
            <person name="Jogler M."/>
            <person name="Boedeker C."/>
            <person name="Pinto D."/>
            <person name="Vollmers J."/>
            <person name="Rivas-Marin E."/>
            <person name="Kohn T."/>
            <person name="Peeters S.H."/>
            <person name="Heuer A."/>
            <person name="Rast P."/>
            <person name="Oberbeckmann S."/>
            <person name="Bunk B."/>
            <person name="Jeske O."/>
            <person name="Meyerdierks A."/>
            <person name="Storesund J.E."/>
            <person name="Kallscheuer N."/>
            <person name="Luecker S."/>
            <person name="Lage O.M."/>
            <person name="Pohl T."/>
            <person name="Merkel B.J."/>
            <person name="Hornburger P."/>
            <person name="Mueller R.-W."/>
            <person name="Bruemmer F."/>
            <person name="Labrenz M."/>
            <person name="Spormann A.M."/>
            <person name="Op Den Camp H."/>
            <person name="Overmann J."/>
            <person name="Amann R."/>
            <person name="Jetten M.S.M."/>
            <person name="Mascher T."/>
            <person name="Medema M.H."/>
            <person name="Devos D.P."/>
            <person name="Kaster A.-K."/>
            <person name="Ovreas L."/>
            <person name="Rohde M."/>
            <person name="Galperin M.Y."/>
            <person name="Jogler C."/>
        </authorList>
    </citation>
    <scope>NUCLEOTIDE SEQUENCE [LARGE SCALE GENOMIC DNA]</scope>
    <source>
        <strain evidence="1 2">Pla111</strain>
    </source>
</reference>
<organism evidence="1 2">
    <name type="scientific">Botrimarina hoheduenensis</name>
    <dbReference type="NCBI Taxonomy" id="2528000"/>
    <lineage>
        <taxon>Bacteria</taxon>
        <taxon>Pseudomonadati</taxon>
        <taxon>Planctomycetota</taxon>
        <taxon>Planctomycetia</taxon>
        <taxon>Pirellulales</taxon>
        <taxon>Lacipirellulaceae</taxon>
        <taxon>Botrimarina</taxon>
    </lineage>
</organism>
<protein>
    <submittedName>
        <fullName evidence="1">Uncharacterized protein</fullName>
    </submittedName>
</protein>
<dbReference type="Proteomes" id="UP000318995">
    <property type="component" value="Unassembled WGS sequence"/>
</dbReference>
<comment type="caution">
    <text evidence="1">The sequence shown here is derived from an EMBL/GenBank/DDBJ whole genome shotgun (WGS) entry which is preliminary data.</text>
</comment>
<keyword evidence="2" id="KW-1185">Reference proteome</keyword>
<name>A0A5C5W9P7_9BACT</name>
<evidence type="ECO:0000313" key="2">
    <source>
        <dbReference type="Proteomes" id="UP000318995"/>
    </source>
</evidence>
<sequence>MPLDSSSQASLAESYVLIVSADGTCVLHPRVPEYVGQKPWEWCTSEDSEACREAFVQACMFRKESQFITHMRYDGRIFKPSTITCVLVNSNVWRPISTTTVGPELSIPKPENSPVAVICRLAPLGNVALPLA</sequence>
<evidence type="ECO:0000313" key="1">
    <source>
        <dbReference type="EMBL" id="TWT47586.1"/>
    </source>
</evidence>
<dbReference type="EMBL" id="SJPH01000002">
    <property type="protein sequence ID" value="TWT47586.1"/>
    <property type="molecule type" value="Genomic_DNA"/>
</dbReference>
<accession>A0A5C5W9P7</accession>
<proteinExistence type="predicted"/>
<gene>
    <name evidence="1" type="ORF">Pla111_12010</name>
</gene>